<proteinExistence type="predicted"/>
<evidence type="ECO:0000256" key="2">
    <source>
        <dbReference type="SAM" id="MobiDB-lite"/>
    </source>
</evidence>
<feature type="non-terminal residue" evidence="3">
    <location>
        <position position="1421"/>
    </location>
</feature>
<keyword evidence="4" id="KW-1185">Reference proteome</keyword>
<feature type="region of interest" description="Disordered" evidence="2">
    <location>
        <begin position="650"/>
        <end position="674"/>
    </location>
</feature>
<organism evidence="3 4">
    <name type="scientific">Prorocentrum cordatum</name>
    <dbReference type="NCBI Taxonomy" id="2364126"/>
    <lineage>
        <taxon>Eukaryota</taxon>
        <taxon>Sar</taxon>
        <taxon>Alveolata</taxon>
        <taxon>Dinophyceae</taxon>
        <taxon>Prorocentrales</taxon>
        <taxon>Prorocentraceae</taxon>
        <taxon>Prorocentrum</taxon>
    </lineage>
</organism>
<evidence type="ECO:0008006" key="5">
    <source>
        <dbReference type="Google" id="ProtNLM"/>
    </source>
</evidence>
<sequence length="1421" mass="159535">AWDEPWRLELWQVLLRDTQWIELIMKLQIRFHDGYVKVSPEFQKDPDIMDQIQLVYLYVWAFREFSDSRWITLGSSQRTMLAAELLGLSAYVDYLLNDVKVSGYYLKGFLRKTDKVLHMTALAATCSFASDETLAMTLEDDRLIIRLPEIDQAALSQLEYVFSISQPVWNYMGNACKKSGGELRSESLHASLVSSCYFNWRVNDLRKPPFSYCRGDLDENLDAIARGPVPDDPFTLQMYNLLSLDGFPREQLKTLLELLGNCPQSNITGEQGHVGASIGKKRHPTTEQKMLQTRAQLIQFRPLLNMTKEEKLKDRLLRRIDRIDHYSAASFGGRQACVQDLSRVSATMKRMGCGVAPDAQQRIVQKHGEKWSEMSKNRRDNYERQSFKRQQEKVDVINEEREKLLIDLNKVREKTRQKLDARAPFRVGSCRLSDAQKESLGALYADARYTHEYVSSRISDAEKDLGEPTQRELSVFRMVEEEPKARPPHPPWVATVCRNKDFFKHCSLRWPGEHEARVDKFIFSMENPFIVGLLRLQEIDVDHAAKFFDAFPDQGAAMWRESYRLDFGMWSYTEDLGAVPLDPPEILQDCVCQRHGFITSDSEWVTMDSVIGLLDQAGGPPLREGAEGSSQPTEPPPWVDLPWLLDVLPTGDPDADPAAKGTKKRKRASTGDEGEEVDIMDLDISADEVYDILHAHRDAFAPAGPAPPRRDFVVILRGGLDTKKRKGVEYDVWRAKTGNDKGRKFAGDFGIGQTCDFTISMYGDEEARALAEAWVHRVVRDMDAPGAPPAMLEGLSTEEDVKKAERDNFPGYERDDFHHNIVDGKSLHEVLTHDVHAIRHGLEDAPVRGKHYYNDMRAKFPLQGGMVDQQLSPANKSDQKDADLDTALEGVVAHAKSCDLFSDWLETSGPPNQLVFSTVCKAMLKHVKPNGVERQDVCMLFFRWVKKHESETKYSAEFGVMRSYCICVCNKVLTRYKNNGQASNGWWDDWKDVGALLVPEAACQRCMDNHLKTWDHLERDLLDVTGANDFGRNLFHKQATKLYADRLSIVAGDVVKSHLHGKAIGQSLIDAAKVTFDQKIKGMGASPAATFLEKPYRAGYCGLPVPLPAISYNDQWRLEVNGLCRSVGVFTGVVPEIMGDAGEKSLFKDYKPPAGTTVEAAVLQPNKKFRTSLLQKLETKDQKNSDELKNVLKKDQKWFRSVDKWSKIEEEAIKLMSGAPAATVVKDMLLQRIAQGEGAQSPLDTAVAKVKEMEDHAIMEFAGATAKDAWTEAFGILEAIKAKRVPKIPVGNSQYVADLSDAVSRFCTAEVDDPDSGGTKITIRGAAAADCLFTRVQEKMEANTKIPYAEITPLTVFGWLLQPEKRATVWKWSQEVMAKVGMQGPGAKGAGGLGKGGKASQGAKKEQTKKDVKAAVAALWS</sequence>
<comment type="caution">
    <text evidence="3">The sequence shown here is derived from an EMBL/GenBank/DDBJ whole genome shotgun (WGS) entry which is preliminary data.</text>
</comment>
<reference evidence="3" key="1">
    <citation type="submission" date="2023-10" db="EMBL/GenBank/DDBJ databases">
        <authorList>
            <person name="Chen Y."/>
            <person name="Shah S."/>
            <person name="Dougan E. K."/>
            <person name="Thang M."/>
            <person name="Chan C."/>
        </authorList>
    </citation>
    <scope>NUCLEOTIDE SEQUENCE [LARGE SCALE GENOMIC DNA]</scope>
</reference>
<feature type="compositionally biased region" description="Gly residues" evidence="2">
    <location>
        <begin position="1385"/>
        <end position="1399"/>
    </location>
</feature>
<keyword evidence="1" id="KW-0175">Coiled coil</keyword>
<feature type="coiled-coil region" evidence="1">
    <location>
        <begin position="387"/>
        <end position="414"/>
    </location>
</feature>
<feature type="non-terminal residue" evidence="3">
    <location>
        <position position="1"/>
    </location>
</feature>
<evidence type="ECO:0000256" key="1">
    <source>
        <dbReference type="SAM" id="Coils"/>
    </source>
</evidence>
<evidence type="ECO:0000313" key="4">
    <source>
        <dbReference type="Proteomes" id="UP001189429"/>
    </source>
</evidence>
<dbReference type="EMBL" id="CAUYUJ010002883">
    <property type="protein sequence ID" value="CAK0802799.1"/>
    <property type="molecule type" value="Genomic_DNA"/>
</dbReference>
<accession>A0ABN9QAB5</accession>
<protein>
    <recommendedName>
        <fullName evidence="5">RNA-directed RNA polymerase</fullName>
    </recommendedName>
</protein>
<feature type="region of interest" description="Disordered" evidence="2">
    <location>
        <begin position="616"/>
        <end position="638"/>
    </location>
</feature>
<gene>
    <name evidence="3" type="ORF">PCOR1329_LOCUS10182</name>
</gene>
<dbReference type="Proteomes" id="UP001189429">
    <property type="component" value="Unassembled WGS sequence"/>
</dbReference>
<evidence type="ECO:0000313" key="3">
    <source>
        <dbReference type="EMBL" id="CAK0802799.1"/>
    </source>
</evidence>
<feature type="region of interest" description="Disordered" evidence="2">
    <location>
        <begin position="1385"/>
        <end position="1410"/>
    </location>
</feature>
<name>A0ABN9QAB5_9DINO</name>